<evidence type="ECO:0000256" key="8">
    <source>
        <dbReference type="ARBA" id="ARBA00023136"/>
    </source>
</evidence>
<feature type="transmembrane region" description="Helical" evidence="9">
    <location>
        <begin position="266"/>
        <end position="286"/>
    </location>
</feature>
<feature type="domain" description="CopC" evidence="11">
    <location>
        <begin position="27"/>
        <end position="121"/>
    </location>
</feature>
<evidence type="ECO:0000313" key="14">
    <source>
        <dbReference type="Proteomes" id="UP000681526"/>
    </source>
</evidence>
<sequence>MRGIRVPLWLAALLIALLAAGGRADAHAVLERSAPEPGERLATGPGEVRLEFNEPVDASIGFLRVLGSRSERVADGDPAVEAGGRTLRLSLPRLGEGLYTVTYRVLSADGHPVEGSYVFVVGDPPEAIDASVFDLHRQLGHEGHGEGAATQLSTGEFLLYVVRIFYFGALLSAAGWFIWSAWAPRRSRSFDAGFRDWSSRWGLWTARAFLVAALLYVFFHATELMEGQPGSEWGTLFLETNIGRGWAVLLVLALLGPLVRTASRAVGLIWAGALLLVESMSGHAAAYEQAWLTIGTDFIHLAGAAVWAGGLAMLAGLWFADRKEAARFAAVFSGPALWSMIALAASGLVTAWMFLPGPDYLFYTGWGTLLLVKTGLTVLAALAGGAIRLRMRRGGMPQGALLKADAAVMAAIVIIVGLFTHISPLPANEPVYAHKMGEDMHLTLRVSPNVPGDNRFIVKVWLPEPVGEPKSVVLRLRSEDRPEAGPIDVPLERYEDDEFDQFSGFVKTAYRAEGPYLPFAGKWTAEIRVTDSEDNEKVHLETFRNY</sequence>
<dbReference type="Proteomes" id="UP000681526">
    <property type="component" value="Unassembled WGS sequence"/>
</dbReference>
<comment type="subcellular location">
    <subcellularLocation>
        <location evidence="1">Cell membrane</location>
        <topology evidence="1">Multi-pass membrane protein</topology>
    </subcellularLocation>
</comment>
<proteinExistence type="predicted"/>
<evidence type="ECO:0000256" key="2">
    <source>
        <dbReference type="ARBA" id="ARBA00022475"/>
    </source>
</evidence>
<feature type="transmembrane region" description="Helical" evidence="9">
    <location>
        <begin position="241"/>
        <end position="259"/>
    </location>
</feature>
<dbReference type="Gene3D" id="2.60.40.1220">
    <property type="match status" value="1"/>
</dbReference>
<feature type="transmembrane region" description="Helical" evidence="9">
    <location>
        <begin position="157"/>
        <end position="180"/>
    </location>
</feature>
<evidence type="ECO:0000256" key="9">
    <source>
        <dbReference type="SAM" id="Phobius"/>
    </source>
</evidence>
<comment type="caution">
    <text evidence="13">The sequence shown here is derived from an EMBL/GenBank/DDBJ whole genome shotgun (WGS) entry which is preliminary data.</text>
</comment>
<feature type="transmembrane region" description="Helical" evidence="9">
    <location>
        <begin position="298"/>
        <end position="320"/>
    </location>
</feature>
<evidence type="ECO:0000256" key="6">
    <source>
        <dbReference type="ARBA" id="ARBA00022989"/>
    </source>
</evidence>
<dbReference type="Pfam" id="PF04234">
    <property type="entry name" value="CopC"/>
    <property type="match status" value="1"/>
</dbReference>
<feature type="transmembrane region" description="Helical" evidence="9">
    <location>
        <begin position="404"/>
        <end position="422"/>
    </location>
</feature>
<evidence type="ECO:0000259" key="12">
    <source>
        <dbReference type="Pfam" id="PF05425"/>
    </source>
</evidence>
<evidence type="ECO:0000259" key="11">
    <source>
        <dbReference type="Pfam" id="PF04234"/>
    </source>
</evidence>
<evidence type="ECO:0000256" key="10">
    <source>
        <dbReference type="SAM" id="SignalP"/>
    </source>
</evidence>
<dbReference type="InterPro" id="IPR032694">
    <property type="entry name" value="CopC/D"/>
</dbReference>
<organism evidence="13 14">
    <name type="scientific">Thermobacillus xylanilyticus</name>
    <dbReference type="NCBI Taxonomy" id="76633"/>
    <lineage>
        <taxon>Bacteria</taxon>
        <taxon>Bacillati</taxon>
        <taxon>Bacillota</taxon>
        <taxon>Bacilli</taxon>
        <taxon>Bacillales</taxon>
        <taxon>Paenibacillaceae</taxon>
        <taxon>Thermobacillus</taxon>
    </lineage>
</organism>
<feature type="transmembrane region" description="Helical" evidence="9">
    <location>
        <begin position="332"/>
        <end position="354"/>
    </location>
</feature>
<evidence type="ECO:0000256" key="1">
    <source>
        <dbReference type="ARBA" id="ARBA00004651"/>
    </source>
</evidence>
<evidence type="ECO:0000313" key="13">
    <source>
        <dbReference type="EMBL" id="CAG5090565.1"/>
    </source>
</evidence>
<evidence type="ECO:0000256" key="3">
    <source>
        <dbReference type="ARBA" id="ARBA00022692"/>
    </source>
</evidence>
<keyword evidence="3 9" id="KW-0812">Transmembrane</keyword>
<dbReference type="Pfam" id="PF05425">
    <property type="entry name" value="CopD"/>
    <property type="match status" value="1"/>
</dbReference>
<keyword evidence="6 9" id="KW-1133">Transmembrane helix</keyword>
<dbReference type="RefSeq" id="WP_213485204.1">
    <property type="nucleotide sequence ID" value="NZ_CAJRAY010000077.1"/>
</dbReference>
<dbReference type="InterPro" id="IPR014756">
    <property type="entry name" value="Ig_E-set"/>
</dbReference>
<keyword evidence="2" id="KW-1003">Cell membrane</keyword>
<dbReference type="InterPro" id="IPR014755">
    <property type="entry name" value="Cu-Rt/internalin_Ig-like"/>
</dbReference>
<evidence type="ECO:0000256" key="7">
    <source>
        <dbReference type="ARBA" id="ARBA00023008"/>
    </source>
</evidence>
<keyword evidence="4" id="KW-0479">Metal-binding</keyword>
<accession>A0ABM8V6T2</accession>
<dbReference type="PANTHER" id="PTHR34820">
    <property type="entry name" value="INNER MEMBRANE PROTEIN YEBZ"/>
    <property type="match status" value="1"/>
</dbReference>
<protein>
    <submittedName>
        <fullName evidence="13">YcnJ</fullName>
    </submittedName>
</protein>
<dbReference type="PANTHER" id="PTHR34820:SF4">
    <property type="entry name" value="INNER MEMBRANE PROTEIN YEBZ"/>
    <property type="match status" value="1"/>
</dbReference>
<evidence type="ECO:0000256" key="4">
    <source>
        <dbReference type="ARBA" id="ARBA00022723"/>
    </source>
</evidence>
<feature type="chain" id="PRO_5046221251" evidence="10">
    <location>
        <begin position="29"/>
        <end position="546"/>
    </location>
</feature>
<keyword evidence="8 9" id="KW-0472">Membrane</keyword>
<keyword evidence="7" id="KW-0186">Copper</keyword>
<keyword evidence="14" id="KW-1185">Reference proteome</keyword>
<name>A0ABM8V6T2_THEXY</name>
<feature type="transmembrane region" description="Helical" evidence="9">
    <location>
        <begin position="360"/>
        <end position="383"/>
    </location>
</feature>
<reference evidence="13 14" key="1">
    <citation type="submission" date="2021-04" db="EMBL/GenBank/DDBJ databases">
        <authorList>
            <person name="Rakotoarivonina H."/>
        </authorList>
    </citation>
    <scope>NUCLEOTIDE SEQUENCE [LARGE SCALE GENOMIC DNA]</scope>
    <source>
        <strain evidence="13 14">XE</strain>
    </source>
</reference>
<evidence type="ECO:0000256" key="5">
    <source>
        <dbReference type="ARBA" id="ARBA00022729"/>
    </source>
</evidence>
<dbReference type="InterPro" id="IPR007348">
    <property type="entry name" value="CopC_dom"/>
</dbReference>
<gene>
    <name evidence="13" type="primary">txxe 2895-ycnJ</name>
    <name evidence="13" type="ORF">TXXE_14270</name>
</gene>
<dbReference type="SUPFAM" id="SSF81296">
    <property type="entry name" value="E set domains"/>
    <property type="match status" value="1"/>
</dbReference>
<feature type="transmembrane region" description="Helical" evidence="9">
    <location>
        <begin position="201"/>
        <end position="221"/>
    </location>
</feature>
<dbReference type="EMBL" id="CAJRAY010000077">
    <property type="protein sequence ID" value="CAG5090565.1"/>
    <property type="molecule type" value="Genomic_DNA"/>
</dbReference>
<feature type="signal peptide" evidence="10">
    <location>
        <begin position="1"/>
        <end position="28"/>
    </location>
</feature>
<feature type="domain" description="Copper resistance protein D" evidence="12">
    <location>
        <begin position="327"/>
        <end position="417"/>
    </location>
</feature>
<keyword evidence="5 10" id="KW-0732">Signal</keyword>
<dbReference type="InterPro" id="IPR008457">
    <property type="entry name" value="Cu-R_CopD_dom"/>
</dbReference>